<protein>
    <submittedName>
        <fullName evidence="7">Cytochrome C</fullName>
    </submittedName>
</protein>
<dbReference type="PANTHER" id="PTHR40394:SF2">
    <property type="entry name" value="QUINOL:CYTOCHROME C OXIDOREDUCTASE MEMBRANE PROTEIN"/>
    <property type="match status" value="1"/>
</dbReference>
<accession>M6WHH7</accession>
<gene>
    <name evidence="7" type="ORF">LEP1GSC133_0693</name>
</gene>
<dbReference type="PROSITE" id="PS51007">
    <property type="entry name" value="CYTC"/>
    <property type="match status" value="1"/>
</dbReference>
<proteinExistence type="predicted"/>
<dbReference type="InterPro" id="IPR009056">
    <property type="entry name" value="Cyt_c-like_dom"/>
</dbReference>
<comment type="caution">
    <text evidence="7">The sequence shown here is derived from an EMBL/GenBank/DDBJ whole genome shotgun (WGS) entry which is preliminary data.</text>
</comment>
<organism evidence="7 8">
    <name type="scientific">Leptospira borgpetersenii serovar Pomona str. 200901868</name>
    <dbReference type="NCBI Taxonomy" id="1192866"/>
    <lineage>
        <taxon>Bacteria</taxon>
        <taxon>Pseudomonadati</taxon>
        <taxon>Spirochaetota</taxon>
        <taxon>Spirochaetia</taxon>
        <taxon>Leptospirales</taxon>
        <taxon>Leptospiraceae</taxon>
        <taxon>Leptospira</taxon>
    </lineage>
</organism>
<dbReference type="Pfam" id="PF13442">
    <property type="entry name" value="Cytochrome_CBB3"/>
    <property type="match status" value="1"/>
</dbReference>
<dbReference type="GO" id="GO:0009055">
    <property type="term" value="F:electron transfer activity"/>
    <property type="evidence" value="ECO:0007669"/>
    <property type="project" value="InterPro"/>
</dbReference>
<name>M6WHH7_LEPBO</name>
<keyword evidence="1 4" id="KW-0349">Heme</keyword>
<dbReference type="Gene3D" id="1.10.760.10">
    <property type="entry name" value="Cytochrome c-like domain"/>
    <property type="match status" value="1"/>
</dbReference>
<dbReference type="STRING" id="1192866.LEP1GSC133_0693"/>
<sequence>MRGAEFRFFRFSVIENLSVKTLCKSLIFLFAAVLFWNCESKTPPLEYFPDMADSPAREAQEADPIAHNGAASRIPPKGAVPVGYYPYEYLGLDVTQLPNKGLSNPFKSDLANLQRGEAKYQTYCSPCHGVRGAGNGTIVGPAPRIGFPVPAVISPKIQGYSDGQIYHVITAGWSRMKSYASQISPEDRWKIVLYMRKLQEYDNRTKKTWLGIKNHGSQSRTKSDSLQTRLQDPQCPFRDDRDRSTQLTHRVFYPFPYSSSA</sequence>
<evidence type="ECO:0000313" key="8">
    <source>
        <dbReference type="Proteomes" id="UP000012159"/>
    </source>
</evidence>
<feature type="domain" description="Cytochrome c" evidence="6">
    <location>
        <begin position="111"/>
        <end position="199"/>
    </location>
</feature>
<evidence type="ECO:0000256" key="1">
    <source>
        <dbReference type="ARBA" id="ARBA00022617"/>
    </source>
</evidence>
<dbReference type="EMBL" id="AKWF02000104">
    <property type="protein sequence ID" value="EMO61213.1"/>
    <property type="molecule type" value="Genomic_DNA"/>
</dbReference>
<feature type="region of interest" description="Disordered" evidence="5">
    <location>
        <begin position="212"/>
        <end position="243"/>
    </location>
</feature>
<evidence type="ECO:0000256" key="2">
    <source>
        <dbReference type="ARBA" id="ARBA00022723"/>
    </source>
</evidence>
<dbReference type="GO" id="GO:0046872">
    <property type="term" value="F:metal ion binding"/>
    <property type="evidence" value="ECO:0007669"/>
    <property type="project" value="UniProtKB-KW"/>
</dbReference>
<dbReference type="SUPFAM" id="SSF46626">
    <property type="entry name" value="Cytochrome c"/>
    <property type="match status" value="1"/>
</dbReference>
<evidence type="ECO:0000256" key="3">
    <source>
        <dbReference type="ARBA" id="ARBA00023004"/>
    </source>
</evidence>
<evidence type="ECO:0000259" key="6">
    <source>
        <dbReference type="PROSITE" id="PS51007"/>
    </source>
</evidence>
<dbReference type="AlphaFoldDB" id="M6WHH7"/>
<reference evidence="7 8" key="1">
    <citation type="submission" date="2013-01" db="EMBL/GenBank/DDBJ databases">
        <authorList>
            <person name="Harkins D.M."/>
            <person name="Durkin A.S."/>
            <person name="Brinkac L.M."/>
            <person name="Haft D.H."/>
            <person name="Selengut J.D."/>
            <person name="Sanka R."/>
            <person name="DePew J."/>
            <person name="Purushe J."/>
            <person name="Picardeau M."/>
            <person name="Werts C."/>
            <person name="Goarant C."/>
            <person name="Vinetz J.M."/>
            <person name="Sutton G.G."/>
            <person name="Nierman W.C."/>
            <person name="Fouts D.E."/>
        </authorList>
    </citation>
    <scope>NUCLEOTIDE SEQUENCE [LARGE SCALE GENOMIC DNA]</scope>
    <source>
        <strain evidence="7 8">200901868</strain>
    </source>
</reference>
<feature type="compositionally biased region" description="Polar residues" evidence="5">
    <location>
        <begin position="215"/>
        <end position="231"/>
    </location>
</feature>
<evidence type="ECO:0000256" key="5">
    <source>
        <dbReference type="SAM" id="MobiDB-lite"/>
    </source>
</evidence>
<dbReference type="PANTHER" id="PTHR40394">
    <property type="entry name" value="LIPOPROTEIN-RELATED"/>
    <property type="match status" value="1"/>
</dbReference>
<dbReference type="InterPro" id="IPR036909">
    <property type="entry name" value="Cyt_c-like_dom_sf"/>
</dbReference>
<keyword evidence="2 4" id="KW-0479">Metal-binding</keyword>
<dbReference type="Proteomes" id="UP000012159">
    <property type="component" value="Unassembled WGS sequence"/>
</dbReference>
<evidence type="ECO:0000256" key="4">
    <source>
        <dbReference type="PROSITE-ProRule" id="PRU00433"/>
    </source>
</evidence>
<evidence type="ECO:0000313" key="7">
    <source>
        <dbReference type="EMBL" id="EMO61213.1"/>
    </source>
</evidence>
<dbReference type="GO" id="GO:0020037">
    <property type="term" value="F:heme binding"/>
    <property type="evidence" value="ECO:0007669"/>
    <property type="project" value="InterPro"/>
</dbReference>
<keyword evidence="3 4" id="KW-0408">Iron</keyword>